<dbReference type="Gene3D" id="3.40.50.300">
    <property type="entry name" value="P-loop containing nucleotide triphosphate hydrolases"/>
    <property type="match status" value="1"/>
</dbReference>
<dbReference type="GO" id="GO:0043022">
    <property type="term" value="F:ribosome binding"/>
    <property type="evidence" value="ECO:0007669"/>
    <property type="project" value="TreeGrafter"/>
</dbReference>
<name>A0A8U0ST54_MUSPF</name>
<dbReference type="InterPro" id="IPR007421">
    <property type="entry name" value="Schlafen_AlbA_2_dom"/>
</dbReference>
<dbReference type="Pfam" id="PF21026">
    <property type="entry name" value="SLFN_GTPase-like"/>
    <property type="match status" value="1"/>
</dbReference>
<dbReference type="InterPro" id="IPR027417">
    <property type="entry name" value="P-loop_NTPase"/>
</dbReference>
<feature type="domain" description="Poxin-Schlafen/Schlafen-like N-terminal" evidence="3">
    <location>
        <begin position="83"/>
        <end position="204"/>
    </location>
</feature>
<dbReference type="AlphaFoldDB" id="A0A8U0ST54"/>
<evidence type="ECO:0000313" key="6">
    <source>
        <dbReference type="RefSeq" id="XP_004747178.1"/>
    </source>
</evidence>
<proteinExistence type="predicted"/>
<accession>A0A8U0ST54</accession>
<gene>
    <name evidence="6" type="primary">SLFN14</name>
</gene>
<evidence type="ECO:0000259" key="4">
    <source>
        <dbReference type="Pfam" id="PF21026"/>
    </source>
</evidence>
<dbReference type="InterPro" id="IPR048729">
    <property type="entry name" value="SLFN_GTPase-like"/>
</dbReference>
<dbReference type="GO" id="GO:0004521">
    <property type="term" value="F:RNA endonuclease activity"/>
    <property type="evidence" value="ECO:0007669"/>
    <property type="project" value="TreeGrafter"/>
</dbReference>
<evidence type="ECO:0000256" key="1">
    <source>
        <dbReference type="SAM" id="MobiDB-lite"/>
    </source>
</evidence>
<dbReference type="RefSeq" id="XP_004747178.1">
    <property type="nucleotide sequence ID" value="XM_004747121.3"/>
</dbReference>
<dbReference type="Proteomes" id="UP000000715">
    <property type="component" value="Unplaced"/>
</dbReference>
<organism evidence="5 6">
    <name type="scientific">Mustela putorius furo</name>
    <name type="common">European domestic ferret</name>
    <name type="synonym">Mustela furo</name>
    <dbReference type="NCBI Taxonomy" id="9669"/>
    <lineage>
        <taxon>Eukaryota</taxon>
        <taxon>Metazoa</taxon>
        <taxon>Chordata</taxon>
        <taxon>Craniata</taxon>
        <taxon>Vertebrata</taxon>
        <taxon>Euteleostomi</taxon>
        <taxon>Mammalia</taxon>
        <taxon>Eutheria</taxon>
        <taxon>Laurasiatheria</taxon>
        <taxon>Carnivora</taxon>
        <taxon>Caniformia</taxon>
        <taxon>Musteloidea</taxon>
        <taxon>Mustelidae</taxon>
        <taxon>Mustelinae</taxon>
        <taxon>Mustela</taxon>
    </lineage>
</organism>
<keyword evidence="5" id="KW-1185">Reference proteome</keyword>
<reference evidence="6" key="1">
    <citation type="submission" date="2025-08" db="UniProtKB">
        <authorList>
            <consortium name="RefSeq"/>
        </authorList>
    </citation>
    <scope>IDENTIFICATION</scope>
    <source>
        <tissue evidence="6">Brain</tissue>
    </source>
</reference>
<dbReference type="InterPro" id="IPR029684">
    <property type="entry name" value="Schlafen"/>
</dbReference>
<dbReference type="Pfam" id="PF17057">
    <property type="entry name" value="B3R"/>
    <property type="match status" value="1"/>
</dbReference>
<sequence length="948" mass="107168">MASFQTDMEMLYPETVVHVGRVTFGEENRKKMTNGYLKRTENKKIIQATCALLNSGGGMIKAEIDDKTYSYQCHGLGQDLETSFQKLLPSGSQKYLDYMQQGHNLLIFVKSWSPDVFSLPLRICSLCSNLYQRAVTSTVNLNAVSSLELLREKQSRAQRGRSGVKELSSQKVPNRDIQEEEDIRTSASELFQKDKLTYKEKLNFTESTHVEFKRFTTKKIIPRIKEMLPHYVSAFANTLGGYLIFGVDDKSKEVFGCKKEKVNPDLLKKEIENCVEKLPTFHFCCEKPQVHFTIKILNVYQKDVLYGYVCAIQIEPFCCVVFSETPDCWIMKDNSVTRLTAEHWVAMMLGVQSATASLTTDSSFPLCTPVPTALGSPSSPMKVLEFKRPLQQRLFPVTWEEIQFKPESLCKKLFSDHKGLKELMKTQIYPCSQGIVVFSRSWASDVGLRKEQDVLCDALLIAVNSSLILYTILINPGWNGGLEYARNTAHQLKQKLGTVGGYTGKVCVIPRLLYLSSTQHGPDEIPVHYPTSYRLATKDDMEDLLQALIVVSLCSRSLLSDQLGCEFFSLLIEEQCESLSESLQETRELFIHCFPGTRKTALAIKIMEKIKDLFQCKAKEILYVCESDSLKDYVTQQTTCHAVTRKTFLQGEFLKIKHIVMDETENFCSKYGDWYLKARSITHPKVRGAGSENLHRGILWIFVDPFQVHHVDINGLPPPSAQFPRKTITNGIHCALEIAMVMKEEMKRIKANPPSGMSPDTLSLFREAAYEEAAHAQALPGVCETEANLTMEQIVKRVAERCHDLFQGGYRPKDIAILCRKREDRGRYEPALLKAMELFETRGATKVVFSQASGVGGSHIILDTIQQFSGLERNIVFGLSPECALSEEAHKLCFASRAIKHLYLLYEKRPLSESYSHNTGSQKEQSPFSQAGGSKSFSRIISEEIEAQ</sequence>
<dbReference type="OrthoDB" id="6052143at2759"/>
<feature type="region of interest" description="Disordered" evidence="1">
    <location>
        <begin position="915"/>
        <end position="948"/>
    </location>
</feature>
<protein>
    <submittedName>
        <fullName evidence="6">Protein SLFN14 isoform X1</fullName>
    </submittedName>
</protein>
<feature type="domain" description="Schlafen AlbA-2" evidence="2">
    <location>
        <begin position="206"/>
        <end position="330"/>
    </location>
</feature>
<dbReference type="FunFam" id="3.30.950.30:FF:000001">
    <property type="entry name" value="Schlafen family member 14"/>
    <property type="match status" value="1"/>
</dbReference>
<feature type="compositionally biased region" description="Polar residues" evidence="1">
    <location>
        <begin position="915"/>
        <end position="939"/>
    </location>
</feature>
<dbReference type="CTD" id="342618"/>
<dbReference type="GO" id="GO:0006402">
    <property type="term" value="P:mRNA catabolic process"/>
    <property type="evidence" value="ECO:0007669"/>
    <property type="project" value="TreeGrafter"/>
</dbReference>
<dbReference type="PANTHER" id="PTHR12155">
    <property type="entry name" value="SCHLAFEN"/>
    <property type="match status" value="1"/>
</dbReference>
<evidence type="ECO:0000259" key="2">
    <source>
        <dbReference type="Pfam" id="PF04326"/>
    </source>
</evidence>
<dbReference type="PANTHER" id="PTHR12155:SF30">
    <property type="entry name" value="PROTEIN SLFN14"/>
    <property type="match status" value="1"/>
</dbReference>
<dbReference type="KEGG" id="mpuf:101693904"/>
<dbReference type="GO" id="GO:0016075">
    <property type="term" value="P:rRNA catabolic process"/>
    <property type="evidence" value="ECO:0007669"/>
    <property type="project" value="TreeGrafter"/>
</dbReference>
<dbReference type="Gene3D" id="3.30.950.30">
    <property type="entry name" value="Schlafen, AAA domain"/>
    <property type="match status" value="1"/>
</dbReference>
<evidence type="ECO:0000259" key="3">
    <source>
        <dbReference type="Pfam" id="PF17057"/>
    </source>
</evidence>
<dbReference type="InterPro" id="IPR038461">
    <property type="entry name" value="Schlafen_AlbA_2_dom_sf"/>
</dbReference>
<evidence type="ECO:0000313" key="5">
    <source>
        <dbReference type="Proteomes" id="UP000000715"/>
    </source>
</evidence>
<dbReference type="InterPro" id="IPR031450">
    <property type="entry name" value="Poxin-SLFN/SLFN_N"/>
</dbReference>
<dbReference type="SUPFAM" id="SSF52540">
    <property type="entry name" value="P-loop containing nucleoside triphosphate hydrolases"/>
    <property type="match status" value="1"/>
</dbReference>
<feature type="domain" description="Schlafen GTPase-like" evidence="4">
    <location>
        <begin position="400"/>
        <end position="535"/>
    </location>
</feature>
<dbReference type="Pfam" id="PF04326">
    <property type="entry name" value="SLFN_AlbA_2"/>
    <property type="match status" value="1"/>
</dbReference>
<feature type="region of interest" description="Disordered" evidence="1">
    <location>
        <begin position="159"/>
        <end position="181"/>
    </location>
</feature>
<dbReference type="GeneID" id="101693904"/>